<feature type="transmembrane region" description="Helical" evidence="5">
    <location>
        <begin position="246"/>
        <end position="272"/>
    </location>
</feature>
<proteinExistence type="inferred from homology"/>
<dbReference type="CDD" id="cd06261">
    <property type="entry name" value="TM_PBP2"/>
    <property type="match status" value="1"/>
</dbReference>
<dbReference type="OrthoDB" id="9807402at2"/>
<feature type="transmembrane region" description="Helical" evidence="5">
    <location>
        <begin position="103"/>
        <end position="126"/>
    </location>
</feature>
<evidence type="ECO:0000259" key="6">
    <source>
        <dbReference type="PROSITE" id="PS50928"/>
    </source>
</evidence>
<comment type="subcellular location">
    <subcellularLocation>
        <location evidence="1 5">Cell membrane</location>
        <topology evidence="1 5">Multi-pass membrane protein</topology>
    </subcellularLocation>
</comment>
<feature type="transmembrane region" description="Helical" evidence="5">
    <location>
        <begin position="147"/>
        <end position="168"/>
    </location>
</feature>
<keyword evidence="2 5" id="KW-0812">Transmembrane</keyword>
<feature type="transmembrane region" description="Helical" evidence="5">
    <location>
        <begin position="188"/>
        <end position="209"/>
    </location>
</feature>
<keyword evidence="3 5" id="KW-1133">Transmembrane helix</keyword>
<keyword evidence="4 5" id="KW-0472">Membrane</keyword>
<feature type="transmembrane region" description="Helical" evidence="5">
    <location>
        <begin position="7"/>
        <end position="25"/>
    </location>
</feature>
<dbReference type="RefSeq" id="WP_034841949.1">
    <property type="nucleotide sequence ID" value="NZ_JANX01000267.1"/>
</dbReference>
<dbReference type="PANTHER" id="PTHR43376:SF1">
    <property type="entry name" value="OLIGOPEPTIDE TRANSPORT SYSTEM PERMEASE PROTEIN"/>
    <property type="match status" value="1"/>
</dbReference>
<comment type="caution">
    <text evidence="7">The sequence shown here is derived from an EMBL/GenBank/DDBJ whole genome shotgun (WGS) entry which is preliminary data.</text>
</comment>
<dbReference type="Gene3D" id="1.10.3720.10">
    <property type="entry name" value="MetI-like"/>
    <property type="match status" value="1"/>
</dbReference>
<dbReference type="PROSITE" id="PS50928">
    <property type="entry name" value="ABC_TM1"/>
    <property type="match status" value="1"/>
</dbReference>
<evidence type="ECO:0000256" key="3">
    <source>
        <dbReference type="ARBA" id="ARBA00022989"/>
    </source>
</evidence>
<dbReference type="Pfam" id="PF00528">
    <property type="entry name" value="BPD_transp_1"/>
    <property type="match status" value="1"/>
</dbReference>
<evidence type="ECO:0000256" key="2">
    <source>
        <dbReference type="ARBA" id="ARBA00022692"/>
    </source>
</evidence>
<dbReference type="EMBL" id="JANX01000267">
    <property type="protein sequence ID" value="KGM32760.1"/>
    <property type="molecule type" value="Genomic_DNA"/>
</dbReference>
<evidence type="ECO:0000256" key="5">
    <source>
        <dbReference type="RuleBase" id="RU363032"/>
    </source>
</evidence>
<protein>
    <submittedName>
        <fullName evidence="7">Peptide ABC transporter permease</fullName>
    </submittedName>
</protein>
<evidence type="ECO:0000313" key="7">
    <source>
        <dbReference type="EMBL" id="KGM32760.1"/>
    </source>
</evidence>
<comment type="similarity">
    <text evidence="5">Belongs to the binding-protein-dependent transport system permease family.</text>
</comment>
<evidence type="ECO:0000256" key="1">
    <source>
        <dbReference type="ARBA" id="ARBA00004651"/>
    </source>
</evidence>
<dbReference type="GO" id="GO:0005886">
    <property type="term" value="C:plasma membrane"/>
    <property type="evidence" value="ECO:0007669"/>
    <property type="project" value="UniProtKB-SubCell"/>
</dbReference>
<feature type="transmembrane region" description="Helical" evidence="5">
    <location>
        <begin position="292"/>
        <end position="316"/>
    </location>
</feature>
<feature type="domain" description="ABC transmembrane type-1" evidence="6">
    <location>
        <begin position="99"/>
        <end position="311"/>
    </location>
</feature>
<keyword evidence="5" id="KW-0813">Transport</keyword>
<evidence type="ECO:0000256" key="4">
    <source>
        <dbReference type="ARBA" id="ARBA00023136"/>
    </source>
</evidence>
<sequence>MSYIARRLGFYLVAAWASLTLNFVLPRLMPGDPSIAIFARFHGQLNPAALTAMKTAYGLSDDPLPVQYLTYLAHALQGDFGTSISYFPAPVIEVIGSALSWTLLLGLTALLLSFVIGSLLGVLSAWHRGRLADAVLPPVTMLLHSFPYFWLATLALYLLGFRSGWFPLRHGYDNTLQPGVTAEFLLSVAHHLALPALTIVAVSIGGWLLGMRNSMIGVLAEDYVTMAEAKGLTPARVMFGYAARNALLPNVTAFGMSLGFILSGSLLTEVVFSYPGMGFLLLTAVRSSDYPLIQGLFLLITAAVLTANLVVDLLYIRLDPRVRLR</sequence>
<dbReference type="PANTHER" id="PTHR43376">
    <property type="entry name" value="OLIGOPEPTIDE TRANSPORT SYSTEM PERMEASE PROTEIN"/>
    <property type="match status" value="1"/>
</dbReference>
<name>A0A0A0D3Z5_9PROT</name>
<dbReference type="InterPro" id="IPR035906">
    <property type="entry name" value="MetI-like_sf"/>
</dbReference>
<dbReference type="InterPro" id="IPR000515">
    <property type="entry name" value="MetI-like"/>
</dbReference>
<gene>
    <name evidence="7" type="ORF">P409_19535</name>
</gene>
<organism evidence="7 8">
    <name type="scientific">Inquilinus limosus MP06</name>
    <dbReference type="NCBI Taxonomy" id="1398085"/>
    <lineage>
        <taxon>Bacteria</taxon>
        <taxon>Pseudomonadati</taxon>
        <taxon>Pseudomonadota</taxon>
        <taxon>Alphaproteobacteria</taxon>
        <taxon>Rhodospirillales</taxon>
        <taxon>Rhodospirillaceae</taxon>
        <taxon>Inquilinus</taxon>
    </lineage>
</organism>
<accession>A0A0A0D3Z5</accession>
<dbReference type="Proteomes" id="UP000029995">
    <property type="component" value="Unassembled WGS sequence"/>
</dbReference>
<reference evidence="7 8" key="1">
    <citation type="submission" date="2014-01" db="EMBL/GenBank/DDBJ databases">
        <title>Genome sequence determination for a cystic fibrosis isolate, Inquilinus limosus.</title>
        <authorList>
            <person name="Pino M."/>
            <person name="Di Conza J."/>
            <person name="Gutkind G."/>
        </authorList>
    </citation>
    <scope>NUCLEOTIDE SEQUENCE [LARGE SCALE GENOMIC DNA]</scope>
    <source>
        <strain evidence="7 8">MP06</strain>
    </source>
</reference>
<dbReference type="SUPFAM" id="SSF161098">
    <property type="entry name" value="MetI-like"/>
    <property type="match status" value="1"/>
</dbReference>
<dbReference type="GO" id="GO:0055085">
    <property type="term" value="P:transmembrane transport"/>
    <property type="evidence" value="ECO:0007669"/>
    <property type="project" value="InterPro"/>
</dbReference>
<dbReference type="AlphaFoldDB" id="A0A0A0D3Z5"/>
<evidence type="ECO:0000313" key="8">
    <source>
        <dbReference type="Proteomes" id="UP000029995"/>
    </source>
</evidence>